<dbReference type="PANTHER" id="PTHR19422">
    <property type="entry name" value="GAG RETROVIRAL POLYPROTEIN"/>
    <property type="match status" value="1"/>
</dbReference>
<evidence type="ECO:0000256" key="3">
    <source>
        <dbReference type="ARBA" id="ARBA00022801"/>
    </source>
</evidence>
<evidence type="ECO:0000313" key="6">
    <source>
        <dbReference type="Proteomes" id="UP000529852"/>
    </source>
</evidence>
<keyword evidence="2" id="KW-0064">Aspartyl protease</keyword>
<gene>
    <name evidence="5" type="primary">Ervk9_1</name>
    <name evidence="5" type="ORF">FURFIG_R01332</name>
</gene>
<evidence type="ECO:0000256" key="2">
    <source>
        <dbReference type="ARBA" id="ARBA00022750"/>
    </source>
</evidence>
<dbReference type="SUPFAM" id="SSF50630">
    <property type="entry name" value="Acid proteases"/>
    <property type="match status" value="1"/>
</dbReference>
<dbReference type="InterPro" id="IPR001995">
    <property type="entry name" value="Peptidase_A2_cat"/>
</dbReference>
<dbReference type="GO" id="GO:0006508">
    <property type="term" value="P:proteolysis"/>
    <property type="evidence" value="ECO:0007669"/>
    <property type="project" value="UniProtKB-KW"/>
</dbReference>
<feature type="non-terminal residue" evidence="5">
    <location>
        <position position="1"/>
    </location>
</feature>
<dbReference type="GO" id="GO:0004190">
    <property type="term" value="F:aspartic-type endopeptidase activity"/>
    <property type="evidence" value="ECO:0007669"/>
    <property type="project" value="UniProtKB-KW"/>
</dbReference>
<organism evidence="5 6">
    <name type="scientific">Furnarius figulus</name>
    <dbReference type="NCBI Taxonomy" id="463165"/>
    <lineage>
        <taxon>Eukaryota</taxon>
        <taxon>Metazoa</taxon>
        <taxon>Chordata</taxon>
        <taxon>Craniata</taxon>
        <taxon>Vertebrata</taxon>
        <taxon>Euteleostomi</taxon>
        <taxon>Archelosauria</taxon>
        <taxon>Archosauria</taxon>
        <taxon>Dinosauria</taxon>
        <taxon>Saurischia</taxon>
        <taxon>Theropoda</taxon>
        <taxon>Coelurosauria</taxon>
        <taxon>Aves</taxon>
        <taxon>Neognathae</taxon>
        <taxon>Neoaves</taxon>
        <taxon>Telluraves</taxon>
        <taxon>Australaves</taxon>
        <taxon>Passeriformes</taxon>
        <taxon>Furnariidae</taxon>
        <taxon>Furnarius</taxon>
    </lineage>
</organism>
<accession>A0A7K5BEY6</accession>
<name>A0A7K5BEY6_9FURN</name>
<evidence type="ECO:0000259" key="4">
    <source>
        <dbReference type="PROSITE" id="PS50175"/>
    </source>
</evidence>
<dbReference type="SUPFAM" id="SSF51283">
    <property type="entry name" value="dUTPase-like"/>
    <property type="match status" value="1"/>
</dbReference>
<proteinExistence type="predicted"/>
<dbReference type="InterPro" id="IPR029054">
    <property type="entry name" value="dUTPase-like"/>
</dbReference>
<dbReference type="InterPro" id="IPR033704">
    <property type="entry name" value="dUTPase_trimeric"/>
</dbReference>
<keyword evidence="3" id="KW-0378">Hydrolase</keyword>
<sequence length="162" mass="16855">TGSLGIDLAAAVDVTIKTTAPHEIPAGTKGPVYDTESAVGALLIGRSSAGTAGLIVLPGVIDADYTGEILIAAYTLSPPLVIKKGTRLAQLVIFERHSAVKTDHLRAPARENQGFGSTGSTLVNLVQCMQQQPLVVLQLNCEHGQCCIQAMMDTGADVTIFS</sequence>
<keyword evidence="6" id="KW-1185">Reference proteome</keyword>
<reference evidence="5 6" key="1">
    <citation type="submission" date="2019-09" db="EMBL/GenBank/DDBJ databases">
        <title>Bird 10,000 Genomes (B10K) Project - Family phase.</title>
        <authorList>
            <person name="Zhang G."/>
        </authorList>
    </citation>
    <scope>NUCLEOTIDE SEQUENCE [LARGE SCALE GENOMIC DNA]</scope>
    <source>
        <strain evidence="5">B10K-DU-003-06</strain>
    </source>
</reference>
<dbReference type="Gene3D" id="2.70.40.10">
    <property type="match status" value="1"/>
</dbReference>
<feature type="non-terminal residue" evidence="5">
    <location>
        <position position="162"/>
    </location>
</feature>
<dbReference type="PROSITE" id="PS50175">
    <property type="entry name" value="ASP_PROT_RETROV"/>
    <property type="match status" value="1"/>
</dbReference>
<dbReference type="Pfam" id="PF00692">
    <property type="entry name" value="dUTPase"/>
    <property type="match status" value="1"/>
</dbReference>
<dbReference type="PANTHER" id="PTHR19422:SF123">
    <property type="entry name" value="RT1 CLASS I, LOCUS CE15"/>
    <property type="match status" value="1"/>
</dbReference>
<dbReference type="AlphaFoldDB" id="A0A7K5BEY6"/>
<dbReference type="CDD" id="cd07557">
    <property type="entry name" value="trimeric_dUTPase"/>
    <property type="match status" value="1"/>
</dbReference>
<protein>
    <submittedName>
        <fullName evidence="5">POK9 protein</fullName>
    </submittedName>
</protein>
<dbReference type="EMBL" id="VYZD01001167">
    <property type="protein sequence ID" value="NWR93638.1"/>
    <property type="molecule type" value="Genomic_DNA"/>
</dbReference>
<keyword evidence="1" id="KW-0645">Protease</keyword>
<feature type="domain" description="Peptidase A2" evidence="4">
    <location>
        <begin position="148"/>
        <end position="162"/>
    </location>
</feature>
<evidence type="ECO:0000313" key="5">
    <source>
        <dbReference type="EMBL" id="NWR93638.1"/>
    </source>
</evidence>
<dbReference type="InterPro" id="IPR051592">
    <property type="entry name" value="HERV-K_Pro_peptidase_A2"/>
</dbReference>
<evidence type="ECO:0000256" key="1">
    <source>
        <dbReference type="ARBA" id="ARBA00022670"/>
    </source>
</evidence>
<comment type="caution">
    <text evidence="5">The sequence shown here is derived from an EMBL/GenBank/DDBJ whole genome shotgun (WGS) entry which is preliminary data.</text>
</comment>
<dbReference type="Proteomes" id="UP000529852">
    <property type="component" value="Unassembled WGS sequence"/>
</dbReference>
<dbReference type="InterPro" id="IPR036157">
    <property type="entry name" value="dUTPase-like_sf"/>
</dbReference>
<dbReference type="InterPro" id="IPR021109">
    <property type="entry name" value="Peptidase_aspartic_dom_sf"/>
</dbReference>